<name>A0ABD2TAB0_9SOLN</name>
<dbReference type="Proteomes" id="UP001627284">
    <property type="component" value="Unassembled WGS sequence"/>
</dbReference>
<evidence type="ECO:0000256" key="2">
    <source>
        <dbReference type="ARBA" id="ARBA00022840"/>
    </source>
</evidence>
<dbReference type="PANTHER" id="PTHR20953">
    <property type="entry name" value="KINASE-RELATED"/>
    <property type="match status" value="1"/>
</dbReference>
<dbReference type="GO" id="GO:0005524">
    <property type="term" value="F:ATP binding"/>
    <property type="evidence" value="ECO:0007669"/>
    <property type="project" value="UniProtKB-KW"/>
</dbReference>
<keyword evidence="1" id="KW-0547">Nucleotide-binding</keyword>
<evidence type="ECO:0000256" key="1">
    <source>
        <dbReference type="ARBA" id="ARBA00022741"/>
    </source>
</evidence>
<accession>A0ABD2TAB0</accession>
<evidence type="ECO:0000259" key="3">
    <source>
        <dbReference type="Pfam" id="PF19568"/>
    </source>
</evidence>
<comment type="caution">
    <text evidence="4">The sequence shown here is derived from an EMBL/GenBank/DDBJ whole genome shotgun (WGS) entry which is preliminary data.</text>
</comment>
<dbReference type="InterPro" id="IPR027417">
    <property type="entry name" value="P-loop_NTPase"/>
</dbReference>
<dbReference type="InterPro" id="IPR045735">
    <property type="entry name" value="Spore_III_AA_AAA+_ATPase"/>
</dbReference>
<organism evidence="4 5">
    <name type="scientific">Solanum stoloniferum</name>
    <dbReference type="NCBI Taxonomy" id="62892"/>
    <lineage>
        <taxon>Eukaryota</taxon>
        <taxon>Viridiplantae</taxon>
        <taxon>Streptophyta</taxon>
        <taxon>Embryophyta</taxon>
        <taxon>Tracheophyta</taxon>
        <taxon>Spermatophyta</taxon>
        <taxon>Magnoliopsida</taxon>
        <taxon>eudicotyledons</taxon>
        <taxon>Gunneridae</taxon>
        <taxon>Pentapetalae</taxon>
        <taxon>asterids</taxon>
        <taxon>lamiids</taxon>
        <taxon>Solanales</taxon>
        <taxon>Solanaceae</taxon>
        <taxon>Solanoideae</taxon>
        <taxon>Solaneae</taxon>
        <taxon>Solanum</taxon>
    </lineage>
</organism>
<dbReference type="EMBL" id="JBJKTR010000012">
    <property type="protein sequence ID" value="KAL3353248.1"/>
    <property type="molecule type" value="Genomic_DNA"/>
</dbReference>
<dbReference type="PANTHER" id="PTHR20953:SF3">
    <property type="entry name" value="P-LOOP CONTAINING NUCLEOSIDE TRIPHOSPHATE HYDROLASES SUPERFAMILY PROTEIN"/>
    <property type="match status" value="1"/>
</dbReference>
<dbReference type="AlphaFoldDB" id="A0ABD2TAB0"/>
<keyword evidence="2" id="KW-0067">ATP-binding</keyword>
<feature type="domain" description="Stage III sporulation protein AA AAA+ ATPase" evidence="3">
    <location>
        <begin position="7"/>
        <end position="107"/>
    </location>
</feature>
<protein>
    <recommendedName>
        <fullName evidence="3">Stage III sporulation protein AA AAA+ ATPase domain-containing protein</fullName>
    </recommendedName>
</protein>
<evidence type="ECO:0000313" key="4">
    <source>
        <dbReference type="EMBL" id="KAL3353248.1"/>
    </source>
</evidence>
<proteinExistence type="predicted"/>
<dbReference type="Pfam" id="PF19568">
    <property type="entry name" value="Spore_III_AA"/>
    <property type="match status" value="1"/>
</dbReference>
<sequence length="244" mass="26052">MLANDYGKRVMIVDTSNEIGGDGDIPHAGIGNARRMQVPHNDMQHKVLIEAVENHMPQVIVIDEIGTKLEAMAASTIAQRGIQLVATAHGVTIENLVMNPALEMLVGGVQSVTLGDEEASRRGVQKSVLERKGPSSFSCGVEIISKAELRVHPDLEATVDAILAGRYPKYEIRKINPGSQDGIMESSSIQAPLDEINEVLIEDIIQINGGIPDSTELLSATGPSMEGGSGESEDALCIFLYGVL</sequence>
<keyword evidence="5" id="KW-1185">Reference proteome</keyword>
<dbReference type="Gene3D" id="3.40.50.300">
    <property type="entry name" value="P-loop containing nucleotide triphosphate hydrolases"/>
    <property type="match status" value="1"/>
</dbReference>
<evidence type="ECO:0000313" key="5">
    <source>
        <dbReference type="Proteomes" id="UP001627284"/>
    </source>
</evidence>
<reference evidence="4 5" key="1">
    <citation type="submission" date="2024-05" db="EMBL/GenBank/DDBJ databases">
        <title>De novo assembly of an allotetraploid wild potato.</title>
        <authorList>
            <person name="Hosaka A.J."/>
        </authorList>
    </citation>
    <scope>NUCLEOTIDE SEQUENCE [LARGE SCALE GENOMIC DNA]</scope>
    <source>
        <tissue evidence="4">Young leaves</tissue>
    </source>
</reference>
<gene>
    <name evidence="4" type="ORF">AABB24_020972</name>
</gene>